<dbReference type="RefSeq" id="WP_281000729.1">
    <property type="nucleotide sequence ID" value="NZ_CP069362.1"/>
</dbReference>
<organism evidence="1 2">
    <name type="scientific">Marinitoga aeolica</name>
    <dbReference type="NCBI Taxonomy" id="2809031"/>
    <lineage>
        <taxon>Bacteria</taxon>
        <taxon>Thermotogati</taxon>
        <taxon>Thermotogota</taxon>
        <taxon>Thermotogae</taxon>
        <taxon>Petrotogales</taxon>
        <taxon>Petrotogaceae</taxon>
        <taxon>Marinitoga</taxon>
    </lineage>
</organism>
<evidence type="ECO:0000313" key="1">
    <source>
        <dbReference type="EMBL" id="WGS65877.1"/>
    </source>
</evidence>
<name>A0ABY8PTC8_9BACT</name>
<dbReference type="Gene3D" id="2.60.40.1120">
    <property type="entry name" value="Carboxypeptidase-like, regulatory domain"/>
    <property type="match status" value="1"/>
</dbReference>
<protein>
    <recommendedName>
        <fullName evidence="3">DUF4382 domain-containing protein</fullName>
    </recommendedName>
</protein>
<accession>A0ABY8PTC8</accession>
<keyword evidence="2" id="KW-1185">Reference proteome</keyword>
<dbReference type="EMBL" id="CP069362">
    <property type="protein sequence ID" value="WGS65877.1"/>
    <property type="molecule type" value="Genomic_DNA"/>
</dbReference>
<dbReference type="PROSITE" id="PS51257">
    <property type="entry name" value="PROKAR_LIPOPROTEIN"/>
    <property type="match status" value="1"/>
</dbReference>
<sequence length="274" mass="31207">MKKILSGIFIISIILTLLTACFPTNNDNSKGSTITFYLTDSPKTDIQKAELNVKEIKYTSDSTEIILLSNQKEDFLKLDGVLEKIKDIEVINESALKNAKIEITLDSTIDIGSKKISVDSTNITLNLDTSEFNLNRNYNIIIDLDLGISLSGDTKFNPYFRTWMVADTSADYLTLYGYVYDDKITKVPKSHYMVLITDTNYSTILYTTLTNNDGMYKFNRIKLDLTKNYEISVAYPEMDFNDVNIVNFESYIITDSSTNLDVTKEQIDLYIGYQ</sequence>
<reference evidence="1 2" key="1">
    <citation type="submission" date="2021-02" db="EMBL/GenBank/DDBJ databases">
        <title>Characterization of Marinitoga sp. nov. str. BP5-C20A.</title>
        <authorList>
            <person name="Erauso G."/>
            <person name="Postec A."/>
        </authorList>
    </citation>
    <scope>NUCLEOTIDE SEQUENCE [LARGE SCALE GENOMIC DNA]</scope>
    <source>
        <strain evidence="1 2">BP5-C20A</strain>
    </source>
</reference>
<dbReference type="Proteomes" id="UP001232493">
    <property type="component" value="Chromosome"/>
</dbReference>
<evidence type="ECO:0008006" key="3">
    <source>
        <dbReference type="Google" id="ProtNLM"/>
    </source>
</evidence>
<evidence type="ECO:0000313" key="2">
    <source>
        <dbReference type="Proteomes" id="UP001232493"/>
    </source>
</evidence>
<gene>
    <name evidence="1" type="ORF">JRV97_04820</name>
</gene>
<proteinExistence type="predicted"/>